<protein>
    <submittedName>
        <fullName evidence="1">Uncharacterized protein</fullName>
    </submittedName>
</protein>
<dbReference type="Proteomes" id="UP001321473">
    <property type="component" value="Unassembled WGS sequence"/>
</dbReference>
<dbReference type="EMBL" id="JARKHS020001104">
    <property type="protein sequence ID" value="KAK8788153.1"/>
    <property type="molecule type" value="Genomic_DNA"/>
</dbReference>
<evidence type="ECO:0000313" key="1">
    <source>
        <dbReference type="EMBL" id="KAK8788153.1"/>
    </source>
</evidence>
<proteinExistence type="predicted"/>
<sequence length="80" mass="8826">MKPICDKRTISDVTDWRDFNEPKTTSGVPKGPSFFSPAIVSGRKVIALAVLISNARSRYASTVTARKGHRHSDALVYVLH</sequence>
<keyword evidence="2" id="KW-1185">Reference proteome</keyword>
<accession>A0AAQ4FN26</accession>
<organism evidence="1 2">
    <name type="scientific">Amblyomma americanum</name>
    <name type="common">Lone star tick</name>
    <dbReference type="NCBI Taxonomy" id="6943"/>
    <lineage>
        <taxon>Eukaryota</taxon>
        <taxon>Metazoa</taxon>
        <taxon>Ecdysozoa</taxon>
        <taxon>Arthropoda</taxon>
        <taxon>Chelicerata</taxon>
        <taxon>Arachnida</taxon>
        <taxon>Acari</taxon>
        <taxon>Parasitiformes</taxon>
        <taxon>Ixodida</taxon>
        <taxon>Ixodoidea</taxon>
        <taxon>Ixodidae</taxon>
        <taxon>Amblyomminae</taxon>
        <taxon>Amblyomma</taxon>
    </lineage>
</organism>
<name>A0AAQ4FN26_AMBAM</name>
<reference evidence="1 2" key="1">
    <citation type="journal article" date="2023" name="Arcadia Sci">
        <title>De novo assembly of a long-read Amblyomma americanum tick genome.</title>
        <authorList>
            <person name="Chou S."/>
            <person name="Poskanzer K.E."/>
            <person name="Rollins M."/>
            <person name="Thuy-Boun P.S."/>
        </authorList>
    </citation>
    <scope>NUCLEOTIDE SEQUENCE [LARGE SCALE GENOMIC DNA]</scope>
    <source>
        <strain evidence="1">F_SG_1</strain>
        <tissue evidence="1">Salivary glands</tissue>
    </source>
</reference>
<dbReference type="AlphaFoldDB" id="A0AAQ4FN26"/>
<gene>
    <name evidence="1" type="ORF">V5799_022071</name>
</gene>
<comment type="caution">
    <text evidence="1">The sequence shown here is derived from an EMBL/GenBank/DDBJ whole genome shotgun (WGS) entry which is preliminary data.</text>
</comment>
<evidence type="ECO:0000313" key="2">
    <source>
        <dbReference type="Proteomes" id="UP001321473"/>
    </source>
</evidence>